<evidence type="ECO:0000313" key="1">
    <source>
        <dbReference type="EMBL" id="KAI5671910.1"/>
    </source>
</evidence>
<reference evidence="2" key="1">
    <citation type="journal article" date="2023" name="Nat. Plants">
        <title>Single-cell RNA sequencing provides a high-resolution roadmap for understanding the multicellular compartmentation of specialized metabolism.</title>
        <authorList>
            <person name="Sun S."/>
            <person name="Shen X."/>
            <person name="Li Y."/>
            <person name="Li Y."/>
            <person name="Wang S."/>
            <person name="Li R."/>
            <person name="Zhang H."/>
            <person name="Shen G."/>
            <person name="Guo B."/>
            <person name="Wei J."/>
            <person name="Xu J."/>
            <person name="St-Pierre B."/>
            <person name="Chen S."/>
            <person name="Sun C."/>
        </authorList>
    </citation>
    <scope>NUCLEOTIDE SEQUENCE [LARGE SCALE GENOMIC DNA]</scope>
</reference>
<proteinExistence type="predicted"/>
<name>A0ACC0BH11_CATRO</name>
<keyword evidence="2" id="KW-1185">Reference proteome</keyword>
<evidence type="ECO:0000313" key="2">
    <source>
        <dbReference type="Proteomes" id="UP001060085"/>
    </source>
</evidence>
<accession>A0ACC0BH11</accession>
<sequence length="206" mass="24211">MGFSNFDNLLWPVFWNFSNKHQENHYNSSYNTEHNGGSSSFFIHDDVIVKVRVDQKKDNFGSDDAGVEIVDMAKYFHDCGALFRFYSTWHLVRFDLEEVNACMIRPPTAKHDTEVMRWILMHNIHIRDLTSEFKLLKELVHSSSSWLGPCAFHHGTNVIFIDTQQQIWSFDFLNRRLKELAKIKDGFAILPDYLAFTYNCFLVLFT</sequence>
<dbReference type="Proteomes" id="UP001060085">
    <property type="component" value="Linkage Group LG03"/>
</dbReference>
<gene>
    <name evidence="1" type="ORF">M9H77_12274</name>
</gene>
<protein>
    <submittedName>
        <fullName evidence="1">Uncharacterized protein</fullName>
    </submittedName>
</protein>
<organism evidence="1 2">
    <name type="scientific">Catharanthus roseus</name>
    <name type="common">Madagascar periwinkle</name>
    <name type="synonym">Vinca rosea</name>
    <dbReference type="NCBI Taxonomy" id="4058"/>
    <lineage>
        <taxon>Eukaryota</taxon>
        <taxon>Viridiplantae</taxon>
        <taxon>Streptophyta</taxon>
        <taxon>Embryophyta</taxon>
        <taxon>Tracheophyta</taxon>
        <taxon>Spermatophyta</taxon>
        <taxon>Magnoliopsida</taxon>
        <taxon>eudicotyledons</taxon>
        <taxon>Gunneridae</taxon>
        <taxon>Pentapetalae</taxon>
        <taxon>asterids</taxon>
        <taxon>lamiids</taxon>
        <taxon>Gentianales</taxon>
        <taxon>Apocynaceae</taxon>
        <taxon>Rauvolfioideae</taxon>
        <taxon>Vinceae</taxon>
        <taxon>Catharanthinae</taxon>
        <taxon>Catharanthus</taxon>
    </lineage>
</organism>
<dbReference type="EMBL" id="CM044703">
    <property type="protein sequence ID" value="KAI5671910.1"/>
    <property type="molecule type" value="Genomic_DNA"/>
</dbReference>
<comment type="caution">
    <text evidence="1">The sequence shown here is derived from an EMBL/GenBank/DDBJ whole genome shotgun (WGS) entry which is preliminary data.</text>
</comment>